<gene>
    <name evidence="14" type="ORF">ACFS6H_06165</name>
</gene>
<evidence type="ECO:0000256" key="9">
    <source>
        <dbReference type="ARBA" id="ARBA00038489"/>
    </source>
</evidence>
<dbReference type="EC" id="1.11.1.24" evidence="2"/>
<dbReference type="PANTHER" id="PTHR42801:SF7">
    <property type="entry name" value="SLL1159 PROTEIN"/>
    <property type="match status" value="1"/>
</dbReference>
<dbReference type="InterPro" id="IPR013766">
    <property type="entry name" value="Thioredoxin_domain"/>
</dbReference>
<comment type="function">
    <text evidence="1">Thiol-specific peroxidase that catalyzes the reduction of hydrogen peroxide and organic hydroperoxides to water and alcohols, respectively. Plays a role in cell protection against oxidative stress by detoxifying peroxides and as sensor of hydrogen peroxide-mediated signaling events.</text>
</comment>
<comment type="similarity">
    <text evidence="9">Belongs to the peroxiredoxin family. BCP/PrxQ subfamily.</text>
</comment>
<evidence type="ECO:0000313" key="14">
    <source>
        <dbReference type="EMBL" id="MFD2919290.1"/>
    </source>
</evidence>
<keyword evidence="7" id="KW-0676">Redox-active center</keyword>
<dbReference type="PANTHER" id="PTHR42801">
    <property type="entry name" value="THIOREDOXIN-DEPENDENT PEROXIDE REDUCTASE"/>
    <property type="match status" value="1"/>
</dbReference>
<name>A0ABW6A1W5_9BACT</name>
<dbReference type="EMBL" id="JBHUOZ010000001">
    <property type="protein sequence ID" value="MFD2919290.1"/>
    <property type="molecule type" value="Genomic_DNA"/>
</dbReference>
<sequence length="207" mass="22967">MKQMITYLLAAFFTFSTVHDAAAQDRFPEKPEDISPLLIGEQVPAVMLSDASGKTIDLKAAIAAKPTILIFYRGGWCPYCNIQLSGLQQIEEELSNTGYQVIAVSTDKPENLQKSITKDKLAYTLLSDADLTLAKQMGIAYVAPQQYSKIITEGSGGKNTEKLLPVPSVFILNKKGEIRFEYIEPDFKKRISKDLLRAVALALYKEL</sequence>
<evidence type="ECO:0000259" key="13">
    <source>
        <dbReference type="PROSITE" id="PS51352"/>
    </source>
</evidence>
<dbReference type="RefSeq" id="WP_386096330.1">
    <property type="nucleotide sequence ID" value="NZ_JBHUOZ010000001.1"/>
</dbReference>
<evidence type="ECO:0000256" key="10">
    <source>
        <dbReference type="ARBA" id="ARBA00042639"/>
    </source>
</evidence>
<organism evidence="14 15">
    <name type="scientific">Terrimonas rubra</name>
    <dbReference type="NCBI Taxonomy" id="1035890"/>
    <lineage>
        <taxon>Bacteria</taxon>
        <taxon>Pseudomonadati</taxon>
        <taxon>Bacteroidota</taxon>
        <taxon>Chitinophagia</taxon>
        <taxon>Chitinophagales</taxon>
        <taxon>Chitinophagaceae</taxon>
        <taxon>Terrimonas</taxon>
    </lineage>
</organism>
<evidence type="ECO:0000256" key="4">
    <source>
        <dbReference type="ARBA" id="ARBA00022862"/>
    </source>
</evidence>
<keyword evidence="4" id="KW-0049">Antioxidant</keyword>
<keyword evidence="3" id="KW-0575">Peroxidase</keyword>
<keyword evidence="6" id="KW-1015">Disulfide bond</keyword>
<dbReference type="InterPro" id="IPR036249">
    <property type="entry name" value="Thioredoxin-like_sf"/>
</dbReference>
<dbReference type="Pfam" id="PF00578">
    <property type="entry name" value="AhpC-TSA"/>
    <property type="match status" value="1"/>
</dbReference>
<evidence type="ECO:0000313" key="15">
    <source>
        <dbReference type="Proteomes" id="UP001597511"/>
    </source>
</evidence>
<dbReference type="CDD" id="cd02970">
    <property type="entry name" value="PRX_like2"/>
    <property type="match status" value="1"/>
</dbReference>
<keyword evidence="15" id="KW-1185">Reference proteome</keyword>
<proteinExistence type="inferred from homology"/>
<evidence type="ECO:0000256" key="8">
    <source>
        <dbReference type="ARBA" id="ARBA00032824"/>
    </source>
</evidence>
<dbReference type="InterPro" id="IPR000866">
    <property type="entry name" value="AhpC/TSA"/>
</dbReference>
<feature type="signal peptide" evidence="12">
    <location>
        <begin position="1"/>
        <end position="23"/>
    </location>
</feature>
<evidence type="ECO:0000256" key="6">
    <source>
        <dbReference type="ARBA" id="ARBA00023157"/>
    </source>
</evidence>
<keyword evidence="12" id="KW-0732">Signal</keyword>
<comment type="caution">
    <text evidence="14">The sequence shown here is derived from an EMBL/GenBank/DDBJ whole genome shotgun (WGS) entry which is preliminary data.</text>
</comment>
<comment type="catalytic activity">
    <reaction evidence="11">
        <text>a hydroperoxide + [thioredoxin]-dithiol = an alcohol + [thioredoxin]-disulfide + H2O</text>
        <dbReference type="Rhea" id="RHEA:62620"/>
        <dbReference type="Rhea" id="RHEA-COMP:10698"/>
        <dbReference type="Rhea" id="RHEA-COMP:10700"/>
        <dbReference type="ChEBI" id="CHEBI:15377"/>
        <dbReference type="ChEBI" id="CHEBI:29950"/>
        <dbReference type="ChEBI" id="CHEBI:30879"/>
        <dbReference type="ChEBI" id="CHEBI:35924"/>
        <dbReference type="ChEBI" id="CHEBI:50058"/>
        <dbReference type="EC" id="1.11.1.24"/>
    </reaction>
</comment>
<evidence type="ECO:0000256" key="2">
    <source>
        <dbReference type="ARBA" id="ARBA00013017"/>
    </source>
</evidence>
<evidence type="ECO:0000256" key="7">
    <source>
        <dbReference type="ARBA" id="ARBA00023284"/>
    </source>
</evidence>
<evidence type="ECO:0000256" key="1">
    <source>
        <dbReference type="ARBA" id="ARBA00003330"/>
    </source>
</evidence>
<dbReference type="InterPro" id="IPR050924">
    <property type="entry name" value="Peroxiredoxin_BCP/PrxQ"/>
</dbReference>
<feature type="chain" id="PRO_5045655446" description="thioredoxin-dependent peroxiredoxin" evidence="12">
    <location>
        <begin position="24"/>
        <end position="207"/>
    </location>
</feature>
<dbReference type="SUPFAM" id="SSF52833">
    <property type="entry name" value="Thioredoxin-like"/>
    <property type="match status" value="1"/>
</dbReference>
<evidence type="ECO:0000256" key="12">
    <source>
        <dbReference type="SAM" id="SignalP"/>
    </source>
</evidence>
<evidence type="ECO:0000256" key="5">
    <source>
        <dbReference type="ARBA" id="ARBA00023002"/>
    </source>
</evidence>
<keyword evidence="5" id="KW-0560">Oxidoreductase</keyword>
<evidence type="ECO:0000256" key="3">
    <source>
        <dbReference type="ARBA" id="ARBA00022559"/>
    </source>
</evidence>
<feature type="domain" description="Thioredoxin" evidence="13">
    <location>
        <begin position="37"/>
        <end position="205"/>
    </location>
</feature>
<dbReference type="PROSITE" id="PS51352">
    <property type="entry name" value="THIOREDOXIN_2"/>
    <property type="match status" value="1"/>
</dbReference>
<accession>A0ABW6A1W5</accession>
<reference evidence="15" key="1">
    <citation type="journal article" date="2019" name="Int. J. Syst. Evol. Microbiol.">
        <title>The Global Catalogue of Microorganisms (GCM) 10K type strain sequencing project: providing services to taxonomists for standard genome sequencing and annotation.</title>
        <authorList>
            <consortium name="The Broad Institute Genomics Platform"/>
            <consortium name="The Broad Institute Genome Sequencing Center for Infectious Disease"/>
            <person name="Wu L."/>
            <person name="Ma J."/>
        </authorList>
    </citation>
    <scope>NUCLEOTIDE SEQUENCE [LARGE SCALE GENOMIC DNA]</scope>
    <source>
        <strain evidence="15">KCTC 23299</strain>
    </source>
</reference>
<dbReference type="Gene3D" id="3.40.30.10">
    <property type="entry name" value="Glutaredoxin"/>
    <property type="match status" value="1"/>
</dbReference>
<evidence type="ECO:0000256" key="11">
    <source>
        <dbReference type="ARBA" id="ARBA00049091"/>
    </source>
</evidence>
<protein>
    <recommendedName>
        <fullName evidence="2">thioredoxin-dependent peroxiredoxin</fullName>
        <ecNumber evidence="2">1.11.1.24</ecNumber>
    </recommendedName>
    <alternativeName>
        <fullName evidence="8">Thioredoxin peroxidase</fullName>
    </alternativeName>
    <alternativeName>
        <fullName evidence="10">Thioredoxin-dependent peroxiredoxin Bcp</fullName>
    </alternativeName>
</protein>
<dbReference type="Proteomes" id="UP001597511">
    <property type="component" value="Unassembled WGS sequence"/>
</dbReference>